<proteinExistence type="predicted"/>
<dbReference type="Proteomes" id="UP000781932">
    <property type="component" value="Unassembled WGS sequence"/>
</dbReference>
<protein>
    <submittedName>
        <fullName evidence="3">Uncharacterized protein</fullName>
    </submittedName>
</protein>
<sequence length="204" mass="21670">MIHQHRSRGPLTLPTAVAIGVIITLSLYFFSPLQMPTMAESSSSFLPNLQTTLSQSASDPPSVSVSVKNTSPDTTVTILKWESPLDPAALGLGQVSITPAGASEPIPAHAIKISRKMPPGAESLVTLRPGESADNVIELREPRVPGDVWKAGKAQVAMKGRWMAVWPGLTTEELLQQPERLKSVGAGAGSLTGEWETESIEIGK</sequence>
<reference evidence="3" key="2">
    <citation type="submission" date="2020-11" db="EMBL/GenBank/DDBJ databases">
        <title>Whole genome sequencing of Colletotrichum sp.</title>
        <authorList>
            <person name="Li H."/>
        </authorList>
    </citation>
    <scope>NUCLEOTIDE SEQUENCE</scope>
    <source>
        <strain evidence="3">CkLH20</strain>
    </source>
</reference>
<dbReference type="GeneID" id="62166307"/>
<evidence type="ECO:0000256" key="1">
    <source>
        <dbReference type="SAM" id="MobiDB-lite"/>
    </source>
</evidence>
<evidence type="ECO:0000313" key="3">
    <source>
        <dbReference type="EMBL" id="KAF9871887.1"/>
    </source>
</evidence>
<evidence type="ECO:0000313" key="4">
    <source>
        <dbReference type="Proteomes" id="UP000781932"/>
    </source>
</evidence>
<feature type="compositionally biased region" description="Acidic residues" evidence="1">
    <location>
        <begin position="195"/>
        <end position="204"/>
    </location>
</feature>
<dbReference type="AlphaFoldDB" id="A0A9P6HVG0"/>
<gene>
    <name evidence="3" type="ORF">CkaCkLH20_10519</name>
</gene>
<keyword evidence="4" id="KW-1185">Reference proteome</keyword>
<keyword evidence="2" id="KW-1133">Transmembrane helix</keyword>
<accession>A0A9P6HVG0</accession>
<evidence type="ECO:0000256" key="2">
    <source>
        <dbReference type="SAM" id="Phobius"/>
    </source>
</evidence>
<feature type="region of interest" description="Disordered" evidence="1">
    <location>
        <begin position="185"/>
        <end position="204"/>
    </location>
</feature>
<organism evidence="3 4">
    <name type="scientific">Colletotrichum karsti</name>
    <dbReference type="NCBI Taxonomy" id="1095194"/>
    <lineage>
        <taxon>Eukaryota</taxon>
        <taxon>Fungi</taxon>
        <taxon>Dikarya</taxon>
        <taxon>Ascomycota</taxon>
        <taxon>Pezizomycotina</taxon>
        <taxon>Sordariomycetes</taxon>
        <taxon>Hypocreomycetidae</taxon>
        <taxon>Glomerellales</taxon>
        <taxon>Glomerellaceae</taxon>
        <taxon>Colletotrichum</taxon>
        <taxon>Colletotrichum boninense species complex</taxon>
    </lineage>
</organism>
<keyword evidence="2" id="KW-0472">Membrane</keyword>
<comment type="caution">
    <text evidence="3">The sequence shown here is derived from an EMBL/GenBank/DDBJ whole genome shotgun (WGS) entry which is preliminary data.</text>
</comment>
<dbReference type="RefSeq" id="XP_038741348.1">
    <property type="nucleotide sequence ID" value="XM_038893233.1"/>
</dbReference>
<dbReference type="Gene3D" id="2.60.40.2970">
    <property type="match status" value="1"/>
</dbReference>
<dbReference type="EMBL" id="JAATWM020000041">
    <property type="protein sequence ID" value="KAF9871887.1"/>
    <property type="molecule type" value="Genomic_DNA"/>
</dbReference>
<dbReference type="OrthoDB" id="4664297at2759"/>
<feature type="transmembrane region" description="Helical" evidence="2">
    <location>
        <begin position="12"/>
        <end position="30"/>
    </location>
</feature>
<keyword evidence="2" id="KW-0812">Transmembrane</keyword>
<name>A0A9P6HVG0_9PEZI</name>
<reference evidence="3" key="1">
    <citation type="submission" date="2020-03" db="EMBL/GenBank/DDBJ databases">
        <authorList>
            <person name="He L."/>
        </authorList>
    </citation>
    <scope>NUCLEOTIDE SEQUENCE</scope>
    <source>
        <strain evidence="3">CkLH20</strain>
    </source>
</reference>